<dbReference type="Proteomes" id="UP000031523">
    <property type="component" value="Chromosome"/>
</dbReference>
<feature type="transmembrane region" description="Helical" evidence="2">
    <location>
        <begin position="168"/>
        <end position="188"/>
    </location>
</feature>
<dbReference type="AlphaFoldDB" id="A0A0B5ER56"/>
<evidence type="ECO:0000313" key="4">
    <source>
        <dbReference type="Proteomes" id="UP000031523"/>
    </source>
</evidence>
<keyword evidence="2 3" id="KW-0812">Transmembrane</keyword>
<feature type="compositionally biased region" description="Low complexity" evidence="1">
    <location>
        <begin position="81"/>
        <end position="93"/>
    </location>
</feature>
<sequence>MHMNSVPQHLMNEDRLAYERALDEALHSASYDSGPAAARGLNPEQLRTMALSATALITAAASDEYRRYVQAREELRRPAPAEEAPAGSAAAREGPGGAAGEGGATGLAAGAAEVVESASAGVLAVVAVLTPMLAGAAAVIFLLVGYLLKAVSPQDGFAKSMLTTGWTFAGLTALAILVAGAGLLFAALRNSADGRPAAQAERVKLAEVERARQDWLDALVHRGILPFLAEAAARPAAADPAPAPDPASGHRMPQLGYHRPGFSSPGEGEHRTGTGPSYSSPDYSSPDFSGADRQPE</sequence>
<feature type="transmembrane region" description="Helical" evidence="2">
    <location>
        <begin position="122"/>
        <end position="148"/>
    </location>
</feature>
<evidence type="ECO:0000313" key="3">
    <source>
        <dbReference type="EMBL" id="AJE84089.1"/>
    </source>
</evidence>
<accession>A0A0B5ER56</accession>
<keyword evidence="4" id="KW-1185">Reference proteome</keyword>
<protein>
    <submittedName>
        <fullName evidence="3">Transmembrane protein</fullName>
    </submittedName>
</protein>
<reference evidence="3 4" key="1">
    <citation type="submission" date="2015-01" db="EMBL/GenBank/DDBJ databases">
        <title>Enhanced salinomycin production by adjusting the supply of polyketide extender units in Streptomyce albus DSM 41398.</title>
        <authorList>
            <person name="Lu C."/>
        </authorList>
    </citation>
    <scope>NUCLEOTIDE SEQUENCE [LARGE SCALE GENOMIC DNA]</scope>
    <source>
        <strain evidence="4">ATCC 21838 / DSM 41398 / FERM P-419 / JCM 4703 / NBRC 107858</strain>
    </source>
</reference>
<evidence type="ECO:0000256" key="2">
    <source>
        <dbReference type="SAM" id="Phobius"/>
    </source>
</evidence>
<keyword evidence="2" id="KW-1133">Transmembrane helix</keyword>
<keyword evidence="2" id="KW-0472">Membrane</keyword>
<feature type="region of interest" description="Disordered" evidence="1">
    <location>
        <begin position="236"/>
        <end position="296"/>
    </location>
</feature>
<name>A0A0B5ER56_STRA4</name>
<organism evidence="3 4">
    <name type="scientific">Streptomyces albus (strain ATCC 21838 / DSM 41398 / FERM P-419 / JCM 4703 / NBRC 107858)</name>
    <dbReference type="NCBI Taxonomy" id="1081613"/>
    <lineage>
        <taxon>Bacteria</taxon>
        <taxon>Bacillati</taxon>
        <taxon>Actinomycetota</taxon>
        <taxon>Actinomycetes</taxon>
        <taxon>Kitasatosporales</taxon>
        <taxon>Streptomycetaceae</taxon>
        <taxon>Streptomyces</taxon>
    </lineage>
</organism>
<dbReference type="EMBL" id="CP010519">
    <property type="protein sequence ID" value="AJE84089.1"/>
    <property type="molecule type" value="Genomic_DNA"/>
</dbReference>
<feature type="compositionally biased region" description="Low complexity" evidence="1">
    <location>
        <begin position="276"/>
        <end position="287"/>
    </location>
</feature>
<gene>
    <name evidence="3" type="ORF">SLNWT_3713</name>
</gene>
<dbReference type="KEGG" id="sals:SLNWT_3713"/>
<feature type="region of interest" description="Disordered" evidence="1">
    <location>
        <begin position="76"/>
        <end position="102"/>
    </location>
</feature>
<evidence type="ECO:0000256" key="1">
    <source>
        <dbReference type="SAM" id="MobiDB-lite"/>
    </source>
</evidence>
<proteinExistence type="predicted"/>